<dbReference type="Proteomes" id="UP001186974">
    <property type="component" value="Unassembled WGS sequence"/>
</dbReference>
<dbReference type="EMBL" id="JAWDJW010000835">
    <property type="protein sequence ID" value="KAK3079940.1"/>
    <property type="molecule type" value="Genomic_DNA"/>
</dbReference>
<evidence type="ECO:0000313" key="1">
    <source>
        <dbReference type="EMBL" id="KAK3079940.1"/>
    </source>
</evidence>
<name>A0ACC3DTP4_9PEZI</name>
<proteinExistence type="predicted"/>
<accession>A0ACC3DTP4</accession>
<keyword evidence="2" id="KW-1185">Reference proteome</keyword>
<gene>
    <name evidence="1" type="ORF">LTS18_003545</name>
</gene>
<sequence length="640" mass="69351">LSSFIHMNAFPLTELAGERHLLQEQLLQAYRTIGTRESEIAHLQQQVQQAHAREAFLVQLLQQNPTGERQPIRLADRVQQSHAMVTQTKSVVASSRDELAHVYARLQTVEIEQAKTKDHVDELQTNVNIHFARDDATHGVNGDVNKAAARIEDLIDVGEGGNQEATTPTIVNTSASTSFAREVPQGLKIYFDQKLEDQVASDGDKVEDRARPNNVDEVDDMHQVSNTSRVNNEGRVRKVRSASHTPSPTLTNETLQPSPPAFTSQIGLIHRSPSCQTSFCNANPYYHLLSYHPQLSIFSSSSGADLTPSSRSNPAPSPSLRRRVLLIPISPSPPPSAQIARAISATRPVVNITLAPTLPITGSQTISVEFLHAADAASFTAYHTSVGPLVVGGARLDVKLVETPTFPLSREILAGIQNHGVTRHLIVDGLPRRDIRKLRSNTPSETQPSRRSNGLAGSIHANGRHAVGGDDDDDVGQGRDAFTVVGGPVKHPSTSFPTNFAAKLSSASSFPSDHGNANYRDDGRDDADEDDEDDDHTTPPQSPTTVLTPRFLAACKQMKELRTSFILETYEDGEGRAHVVFENVGAAMWAGDNVVREFGYGVGVRVWFGRDGCGGGGGGENGVAGRGFGERVRRGWRGGC</sequence>
<protein>
    <submittedName>
        <fullName evidence="1">Uncharacterized protein</fullName>
    </submittedName>
</protein>
<comment type="caution">
    <text evidence="1">The sequence shown here is derived from an EMBL/GenBank/DDBJ whole genome shotgun (WGS) entry which is preliminary data.</text>
</comment>
<evidence type="ECO:0000313" key="2">
    <source>
        <dbReference type="Proteomes" id="UP001186974"/>
    </source>
</evidence>
<organism evidence="1 2">
    <name type="scientific">Coniosporium uncinatum</name>
    <dbReference type="NCBI Taxonomy" id="93489"/>
    <lineage>
        <taxon>Eukaryota</taxon>
        <taxon>Fungi</taxon>
        <taxon>Dikarya</taxon>
        <taxon>Ascomycota</taxon>
        <taxon>Pezizomycotina</taxon>
        <taxon>Dothideomycetes</taxon>
        <taxon>Dothideomycetes incertae sedis</taxon>
        <taxon>Coniosporium</taxon>
    </lineage>
</organism>
<feature type="non-terminal residue" evidence="1">
    <location>
        <position position="1"/>
    </location>
</feature>
<reference evidence="1" key="1">
    <citation type="submission" date="2024-09" db="EMBL/GenBank/DDBJ databases">
        <title>Black Yeasts Isolated from many extreme environments.</title>
        <authorList>
            <person name="Coleine C."/>
            <person name="Stajich J.E."/>
            <person name="Selbmann L."/>
        </authorList>
    </citation>
    <scope>NUCLEOTIDE SEQUENCE</scope>
    <source>
        <strain evidence="1">CCFEE 5737</strain>
    </source>
</reference>